<reference evidence="1" key="1">
    <citation type="submission" date="2019-10" db="EMBL/GenBank/DDBJ databases">
        <title>Draft genome sequece of Microseira wollei NIES-4236.</title>
        <authorList>
            <person name="Yamaguchi H."/>
            <person name="Suzuki S."/>
            <person name="Kawachi M."/>
        </authorList>
    </citation>
    <scope>NUCLEOTIDE SEQUENCE</scope>
    <source>
        <strain evidence="1">NIES-4236</strain>
    </source>
</reference>
<organism evidence="1 2">
    <name type="scientific">Microseira wollei NIES-4236</name>
    <dbReference type="NCBI Taxonomy" id="2530354"/>
    <lineage>
        <taxon>Bacteria</taxon>
        <taxon>Bacillati</taxon>
        <taxon>Cyanobacteriota</taxon>
        <taxon>Cyanophyceae</taxon>
        <taxon>Oscillatoriophycideae</taxon>
        <taxon>Aerosakkonematales</taxon>
        <taxon>Aerosakkonemataceae</taxon>
        <taxon>Microseira</taxon>
    </lineage>
</organism>
<evidence type="ECO:0008006" key="3">
    <source>
        <dbReference type="Google" id="ProtNLM"/>
    </source>
</evidence>
<evidence type="ECO:0000313" key="1">
    <source>
        <dbReference type="EMBL" id="GET36284.1"/>
    </source>
</evidence>
<name>A0AAV3X7I4_9CYAN</name>
<evidence type="ECO:0000313" key="2">
    <source>
        <dbReference type="Proteomes" id="UP001050975"/>
    </source>
</evidence>
<comment type="caution">
    <text evidence="1">The sequence shown here is derived from an EMBL/GenBank/DDBJ whole genome shotgun (WGS) entry which is preliminary data.</text>
</comment>
<dbReference type="EMBL" id="BLAY01000011">
    <property type="protein sequence ID" value="GET36284.1"/>
    <property type="molecule type" value="Genomic_DNA"/>
</dbReference>
<proteinExistence type="predicted"/>
<dbReference type="Proteomes" id="UP001050975">
    <property type="component" value="Unassembled WGS sequence"/>
</dbReference>
<protein>
    <recommendedName>
        <fullName evidence="3">Cytotoxic translational repressor of toxin-antitoxin stability system</fullName>
    </recommendedName>
</protein>
<dbReference type="AlphaFoldDB" id="A0AAV3X7I4"/>
<accession>A0AAV3X7I4</accession>
<keyword evidence="2" id="KW-1185">Reference proteome</keyword>
<sequence>MVNETKESQSIGLDLRYTRSFLVDLRDLEFSDQERIFALIFQKYRRIEHIYDLPGLVKLDAEGTLYRCTLDKYTIGLELKGNIIKFWRVLPTPVI</sequence>
<gene>
    <name evidence="1" type="ORF">MiSe_10320</name>
</gene>
<dbReference type="RefSeq" id="WP_226575614.1">
    <property type="nucleotide sequence ID" value="NZ_BLAY01000011.1"/>
</dbReference>